<proteinExistence type="predicted"/>
<sequence>MKLWRAVAAVALAVAAVALAVTVPTLQCRRGGGSGEGLQEALDATNRSLAESRGRWQRCREELAALQGKVLELEQALADVTRLEGECTVTRPCPLRHPGRCVTLSHFALVLPVPCLGLSPGQLSAVPSAEQNRELGTEVTRQREQLEEEQSLRAKLQRQNRFLQEELWDMRRQRSAGDRLALSRTVPALLLLLGMLLL</sequence>
<accession>A0A3L8RTM4</accession>
<feature type="signal peptide" evidence="2">
    <location>
        <begin position="1"/>
        <end position="20"/>
    </location>
</feature>
<feature type="coiled-coil region" evidence="1">
    <location>
        <begin position="129"/>
        <end position="173"/>
    </location>
</feature>
<evidence type="ECO:0000313" key="3">
    <source>
        <dbReference type="EMBL" id="RLV82490.1"/>
    </source>
</evidence>
<gene>
    <name evidence="3" type="ORF">DV515_00016592</name>
</gene>
<keyword evidence="1" id="KW-0175">Coiled coil</keyword>
<keyword evidence="2" id="KW-0732">Signal</keyword>
<feature type="chain" id="PRO_5018297776" evidence="2">
    <location>
        <begin position="21"/>
        <end position="198"/>
    </location>
</feature>
<comment type="caution">
    <text evidence="3">The sequence shown here is derived from an EMBL/GenBank/DDBJ whole genome shotgun (WGS) entry which is preliminary data.</text>
</comment>
<reference evidence="3 4" key="1">
    <citation type="journal article" date="2018" name="Proc. R. Soc. B">
        <title>A non-coding region near Follistatin controls head colour polymorphism in the Gouldian finch.</title>
        <authorList>
            <person name="Toomey M.B."/>
            <person name="Marques C.I."/>
            <person name="Andrade P."/>
            <person name="Araujo P.M."/>
            <person name="Sabatino S."/>
            <person name="Gazda M.A."/>
            <person name="Afonso S."/>
            <person name="Lopes R.J."/>
            <person name="Corbo J.C."/>
            <person name="Carneiro M."/>
        </authorList>
    </citation>
    <scope>NUCLEOTIDE SEQUENCE [LARGE SCALE GENOMIC DNA]</scope>
    <source>
        <strain evidence="3">Red01</strain>
        <tissue evidence="3">Muscle</tissue>
    </source>
</reference>
<name>A0A3L8RTM4_CHLGU</name>
<evidence type="ECO:0000313" key="4">
    <source>
        <dbReference type="Proteomes" id="UP000276834"/>
    </source>
</evidence>
<dbReference type="OrthoDB" id="9398480at2759"/>
<protein>
    <submittedName>
        <fullName evidence="3">Uncharacterized protein</fullName>
    </submittedName>
</protein>
<organism evidence="3 4">
    <name type="scientific">Chloebia gouldiae</name>
    <name type="common">Gouldian finch</name>
    <name type="synonym">Erythrura gouldiae</name>
    <dbReference type="NCBI Taxonomy" id="44316"/>
    <lineage>
        <taxon>Eukaryota</taxon>
        <taxon>Metazoa</taxon>
        <taxon>Chordata</taxon>
        <taxon>Craniata</taxon>
        <taxon>Vertebrata</taxon>
        <taxon>Euteleostomi</taxon>
        <taxon>Archelosauria</taxon>
        <taxon>Archosauria</taxon>
        <taxon>Dinosauria</taxon>
        <taxon>Saurischia</taxon>
        <taxon>Theropoda</taxon>
        <taxon>Coelurosauria</taxon>
        <taxon>Aves</taxon>
        <taxon>Neognathae</taxon>
        <taxon>Neoaves</taxon>
        <taxon>Telluraves</taxon>
        <taxon>Australaves</taxon>
        <taxon>Passeriformes</taxon>
        <taxon>Passeroidea</taxon>
        <taxon>Passeridae</taxon>
        <taxon>Chloebia</taxon>
    </lineage>
</organism>
<evidence type="ECO:0000256" key="1">
    <source>
        <dbReference type="SAM" id="Coils"/>
    </source>
</evidence>
<dbReference type="Proteomes" id="UP000276834">
    <property type="component" value="Unassembled WGS sequence"/>
</dbReference>
<evidence type="ECO:0000256" key="2">
    <source>
        <dbReference type="SAM" id="SignalP"/>
    </source>
</evidence>
<feature type="coiled-coil region" evidence="1">
    <location>
        <begin position="56"/>
        <end position="83"/>
    </location>
</feature>
<dbReference type="AlphaFoldDB" id="A0A3L8RTM4"/>
<keyword evidence="4" id="KW-1185">Reference proteome</keyword>
<dbReference type="EMBL" id="QUSF01000363">
    <property type="protein sequence ID" value="RLV82490.1"/>
    <property type="molecule type" value="Genomic_DNA"/>
</dbReference>